<reference evidence="3 5" key="1">
    <citation type="submission" date="2021-11" db="EMBL/GenBank/DDBJ databases">
        <authorList>
            <person name="Islam A."/>
            <person name="Islam S."/>
            <person name="Flora M.S."/>
            <person name="Rahman M."/>
            <person name="Ziaur R.M."/>
            <person name="Epstein J.H."/>
            <person name="Hassan M."/>
            <person name="Klassen M."/>
            <person name="Woodard K."/>
            <person name="Webb A."/>
            <person name="Webby R.J."/>
            <person name="El Zowalaty M.E."/>
        </authorList>
    </citation>
    <scope>NUCLEOTIDE SEQUENCE [LARGE SCALE GENOMIC DNA]</scope>
    <source>
        <strain evidence="3">Pf1</strain>
    </source>
</reference>
<organism evidence="4 6">
    <name type="scientific">Peronospora farinosa</name>
    <dbReference type="NCBI Taxonomy" id="134698"/>
    <lineage>
        <taxon>Eukaryota</taxon>
        <taxon>Sar</taxon>
        <taxon>Stramenopiles</taxon>
        <taxon>Oomycota</taxon>
        <taxon>Peronosporomycetes</taxon>
        <taxon>Peronosporales</taxon>
        <taxon>Peronosporaceae</taxon>
        <taxon>Peronospora</taxon>
    </lineage>
</organism>
<dbReference type="EMBL" id="CAKLBC010000715">
    <property type="protein sequence ID" value="CAH0487848.1"/>
    <property type="molecule type" value="Genomic_DNA"/>
</dbReference>
<dbReference type="EMBL" id="CANTFK010000129">
    <property type="protein sequence ID" value="CAI5706729.1"/>
    <property type="molecule type" value="Genomic_DNA"/>
</dbReference>
<evidence type="ECO:0000313" key="3">
    <source>
        <dbReference type="EMBL" id="CAH0487848.1"/>
    </source>
</evidence>
<feature type="chain" id="PRO_5043751460" description="Nucleotide exchange factor SIL1" evidence="2">
    <location>
        <begin position="32"/>
        <end position="349"/>
    </location>
</feature>
<accession>A0AAV0SRN2</accession>
<feature type="region of interest" description="Disordered" evidence="1">
    <location>
        <begin position="312"/>
        <end position="349"/>
    </location>
</feature>
<dbReference type="AlphaFoldDB" id="A0AAV0SRN2"/>
<name>A0AAV0SRN2_9STRA</name>
<evidence type="ECO:0000256" key="1">
    <source>
        <dbReference type="SAM" id="MobiDB-lite"/>
    </source>
</evidence>
<evidence type="ECO:0000256" key="2">
    <source>
        <dbReference type="SAM" id="SignalP"/>
    </source>
</evidence>
<evidence type="ECO:0000313" key="5">
    <source>
        <dbReference type="Proteomes" id="UP001157938"/>
    </source>
</evidence>
<evidence type="ECO:0000313" key="4">
    <source>
        <dbReference type="EMBL" id="CAI5706729.1"/>
    </source>
</evidence>
<gene>
    <name evidence="3" type="ORF">PFR001_LOCUS3372</name>
    <name evidence="4" type="ORF">PFR002_LOCUS1162</name>
</gene>
<feature type="compositionally biased region" description="Basic and acidic residues" evidence="1">
    <location>
        <begin position="40"/>
        <end position="49"/>
    </location>
</feature>
<comment type="caution">
    <text evidence="4">The sequence shown here is derived from an EMBL/GenBank/DDBJ whole genome shotgun (WGS) entry which is preliminary data.</text>
</comment>
<keyword evidence="2" id="KW-0732">Signal</keyword>
<feature type="region of interest" description="Disordered" evidence="1">
    <location>
        <begin position="36"/>
        <end position="66"/>
    </location>
</feature>
<evidence type="ECO:0008006" key="7">
    <source>
        <dbReference type="Google" id="ProtNLM"/>
    </source>
</evidence>
<proteinExistence type="predicted"/>
<feature type="signal peptide" evidence="2">
    <location>
        <begin position="1"/>
        <end position="31"/>
    </location>
</feature>
<dbReference type="Proteomes" id="UP001159659">
    <property type="component" value="Unassembled WGS sequence"/>
</dbReference>
<keyword evidence="5" id="KW-1185">Reference proteome</keyword>
<protein>
    <recommendedName>
        <fullName evidence="7">Nucleotide exchange factor SIL1</fullName>
    </recommendedName>
</protein>
<evidence type="ECO:0000313" key="6">
    <source>
        <dbReference type="Proteomes" id="UP001159659"/>
    </source>
</evidence>
<reference evidence="4" key="2">
    <citation type="submission" date="2022-12" db="EMBL/GenBank/DDBJ databases">
        <authorList>
            <person name="Webb A."/>
        </authorList>
    </citation>
    <scope>NUCLEOTIDE SEQUENCE</scope>
    <source>
        <strain evidence="4">Pf2</strain>
    </source>
</reference>
<sequence>MACSINKVKHLFWYMVLATVVVLIWSPQTMAKMVVASQHAPRDTREKRQLRSSSSTTKGVNDGDEERMEPRINLDLRLNIGPDIDEGIVARIPKVDEDAKSLLESARLMEWYNSLGHATAEKHLNTAILKLSDLIADNGKERVISMLKTAKADPATKQMAADLEIILKLNQHLDEPTFTILAAGMDDVTTILKSSLLQNFLNLYTQLTTKSPFPLLFKQLMQRFGEEKLPEYLLAAQKDEAAKETAELLMGCQIEYWEDHGYSNDDVIKLLGLKKRGLYMHDSPEWPKWALYREMLDNKNVFRNRASTFSAEESLWGRHSTQAPETRKRQQNDGEAPAPAKRQRNDDGQ</sequence>
<dbReference type="Proteomes" id="UP001157938">
    <property type="component" value="Unassembled WGS sequence"/>
</dbReference>